<feature type="domain" description="THAP9-like helix-turn-helix" evidence="1">
    <location>
        <begin position="49"/>
        <end position="113"/>
    </location>
</feature>
<comment type="caution">
    <text evidence="2">The sequence shown here is derived from an EMBL/GenBank/DDBJ whole genome shotgun (WGS) entry which is preliminary data.</text>
</comment>
<dbReference type="Proteomes" id="UP001470230">
    <property type="component" value="Unassembled WGS sequence"/>
</dbReference>
<organism evidence="2 3">
    <name type="scientific">Tritrichomonas musculus</name>
    <dbReference type="NCBI Taxonomy" id="1915356"/>
    <lineage>
        <taxon>Eukaryota</taxon>
        <taxon>Metamonada</taxon>
        <taxon>Parabasalia</taxon>
        <taxon>Tritrichomonadida</taxon>
        <taxon>Tritrichomonadidae</taxon>
        <taxon>Tritrichomonas</taxon>
    </lineage>
</organism>
<sequence length="380" mass="43887">MSYPPLPYLGQISKLKTQISNYKFVERVSGQRSPQQKNQTNNATPLLVELLNPKITAIFREIVEVTLKFAKGQTPQYSQNLKEFCYSVYCTSETAYRSLRKQMRLPSESCLRKTFRPKVQNIKKKISDIRFTNQMLTENFLNFNVFSSIQIIPCTLIIDAFTVSAITPYSKTKFFEKAKSNCFLYLIAPHDPNLNIFPIYLYEVENGNATTYTQNCIIDIINASKNSKFLIKYCSVDGDPDYSSRFKEHFSQIFDSIQNSEELSAIETINEIQGFHIGDFIHFLKNARSILLLRNIVINPTQIDNFIQYEDLLNDINLSHLVKDCSILAKLRDELAVSLFSLQTTFSISETQNSTTFIYFLIFSLWTESILNESYSNDTR</sequence>
<accession>A0ABR2ICM7</accession>
<keyword evidence="3" id="KW-1185">Reference proteome</keyword>
<name>A0ABR2ICM7_9EUKA</name>
<evidence type="ECO:0000313" key="3">
    <source>
        <dbReference type="Proteomes" id="UP001470230"/>
    </source>
</evidence>
<dbReference type="InterPro" id="IPR021896">
    <property type="entry name" value="THAP9-like_HTH"/>
</dbReference>
<dbReference type="Pfam" id="PF12017">
    <property type="entry name" value="Tnp_P_element"/>
    <property type="match status" value="1"/>
</dbReference>
<protein>
    <recommendedName>
        <fullName evidence="1">THAP9-like helix-turn-helix domain-containing protein</fullName>
    </recommendedName>
</protein>
<evidence type="ECO:0000259" key="1">
    <source>
        <dbReference type="Pfam" id="PF12017"/>
    </source>
</evidence>
<gene>
    <name evidence="2" type="ORF">M9Y10_012093</name>
</gene>
<evidence type="ECO:0000313" key="2">
    <source>
        <dbReference type="EMBL" id="KAK8860428.1"/>
    </source>
</evidence>
<reference evidence="2 3" key="1">
    <citation type="submission" date="2024-04" db="EMBL/GenBank/DDBJ databases">
        <title>Tritrichomonas musculus Genome.</title>
        <authorList>
            <person name="Alves-Ferreira E."/>
            <person name="Grigg M."/>
            <person name="Lorenzi H."/>
            <person name="Galac M."/>
        </authorList>
    </citation>
    <scope>NUCLEOTIDE SEQUENCE [LARGE SCALE GENOMIC DNA]</scope>
    <source>
        <strain evidence="2 3">EAF2021</strain>
    </source>
</reference>
<proteinExistence type="predicted"/>
<dbReference type="EMBL" id="JAPFFF010000018">
    <property type="protein sequence ID" value="KAK8860428.1"/>
    <property type="molecule type" value="Genomic_DNA"/>
</dbReference>